<name>C5CJ20_KOSOT</name>
<dbReference type="Proteomes" id="UP000002382">
    <property type="component" value="Chromosome"/>
</dbReference>
<dbReference type="HOGENOM" id="CLU_3201077_0_0_0"/>
<evidence type="ECO:0000256" key="1">
    <source>
        <dbReference type="SAM" id="MobiDB-lite"/>
    </source>
</evidence>
<feature type="compositionally biased region" description="Basic and acidic residues" evidence="1">
    <location>
        <begin position="24"/>
        <end position="33"/>
    </location>
</feature>
<proteinExistence type="predicted"/>
<accession>C5CJ20</accession>
<dbReference type="KEGG" id="kol:Kole_1239"/>
<keyword evidence="3" id="KW-1185">Reference proteome</keyword>
<gene>
    <name evidence="2" type="ordered locus">Kole_1239</name>
</gene>
<sequence length="45" mass="5265">MKIRKWRYSTVRCFAADMENGDSPPKKLRESEKAALQQGHESLRD</sequence>
<organism evidence="2 3">
    <name type="scientific">Kosmotoga olearia (strain ATCC BAA-1733 / DSM 21960 / TBF 19.5.1)</name>
    <dbReference type="NCBI Taxonomy" id="521045"/>
    <lineage>
        <taxon>Bacteria</taxon>
        <taxon>Thermotogati</taxon>
        <taxon>Thermotogota</taxon>
        <taxon>Thermotogae</taxon>
        <taxon>Kosmotogales</taxon>
        <taxon>Kosmotogaceae</taxon>
        <taxon>Kosmotoga</taxon>
    </lineage>
</organism>
<feature type="region of interest" description="Disordered" evidence="1">
    <location>
        <begin position="17"/>
        <end position="45"/>
    </location>
</feature>
<dbReference type="AlphaFoldDB" id="C5CJ20"/>
<protein>
    <submittedName>
        <fullName evidence="2">Uncharacterized protein</fullName>
    </submittedName>
</protein>
<evidence type="ECO:0000313" key="2">
    <source>
        <dbReference type="EMBL" id="ACR79936.1"/>
    </source>
</evidence>
<reference evidence="2 3" key="1">
    <citation type="submission" date="2009-06" db="EMBL/GenBank/DDBJ databases">
        <title>Complete sequence of Thermotogales bacterium TBF 19.5.1.</title>
        <authorList>
            <consortium name="US DOE Joint Genome Institute"/>
            <person name="Lucas S."/>
            <person name="Copeland A."/>
            <person name="Lapidus A."/>
            <person name="Glavina del Rio T."/>
            <person name="Tice H."/>
            <person name="Bruce D."/>
            <person name="Goodwin L."/>
            <person name="Pitluck S."/>
            <person name="Chertkov O."/>
            <person name="Brettin T."/>
            <person name="Detter J.C."/>
            <person name="Han C."/>
            <person name="Schmutz J."/>
            <person name="Larimer F."/>
            <person name="Land M."/>
            <person name="Hauser L."/>
            <person name="Kyrpides N."/>
            <person name="Ovchinnikova G."/>
            <person name="Noll K."/>
        </authorList>
    </citation>
    <scope>NUCLEOTIDE SEQUENCE [LARGE SCALE GENOMIC DNA]</scope>
    <source>
        <strain evidence="3">ATCC BAA-1733 / DSM 21960 / TBF 19.5.1</strain>
    </source>
</reference>
<evidence type="ECO:0000313" key="3">
    <source>
        <dbReference type="Proteomes" id="UP000002382"/>
    </source>
</evidence>
<reference evidence="2 3" key="2">
    <citation type="journal article" date="2011" name="J. Bacteriol.">
        <title>Genome Sequence of Kosmotoga olearia Strain TBF 19.5.1, a Thermophilic Bacterium with a Wide Growth Temperature Range, Isolated from the Troll B Oil Platform in the North Sea.</title>
        <authorList>
            <person name="Swithers K.S."/>
            <person name="Dipippo J.L."/>
            <person name="Bruce D.C."/>
            <person name="Detter C."/>
            <person name="Tapia R."/>
            <person name="Han S."/>
            <person name="Goodwin L.A."/>
            <person name="Han J."/>
            <person name="Woyke T."/>
            <person name="Pitluck S."/>
            <person name="Pennacchio L."/>
            <person name="Nolan M."/>
            <person name="Mikhailova N."/>
            <person name="Land M.L."/>
            <person name="Nesbo C.L."/>
            <person name="Gogarten J.P."/>
            <person name="Noll K.M."/>
        </authorList>
    </citation>
    <scope>NUCLEOTIDE SEQUENCE [LARGE SCALE GENOMIC DNA]</scope>
    <source>
        <strain evidence="3">ATCC BAA-1733 / DSM 21960 / TBF 19.5.1</strain>
    </source>
</reference>
<dbReference type="EMBL" id="CP001634">
    <property type="protein sequence ID" value="ACR79936.1"/>
    <property type="molecule type" value="Genomic_DNA"/>
</dbReference>